<evidence type="ECO:0000256" key="4">
    <source>
        <dbReference type="ARBA" id="ARBA00022840"/>
    </source>
</evidence>
<organism evidence="6 7">
    <name type="scientific">Diplocloster modestus</name>
    <dbReference type="NCBI Taxonomy" id="2850322"/>
    <lineage>
        <taxon>Bacteria</taxon>
        <taxon>Bacillati</taxon>
        <taxon>Bacillota</taxon>
        <taxon>Clostridia</taxon>
        <taxon>Lachnospirales</taxon>
        <taxon>Lachnospiraceae</taxon>
        <taxon>Diplocloster</taxon>
    </lineage>
</organism>
<keyword evidence="7" id="KW-1185">Reference proteome</keyword>
<evidence type="ECO:0000313" key="6">
    <source>
        <dbReference type="EMBL" id="MBU9725038.1"/>
    </source>
</evidence>
<sequence length="138" mass="15557">MDGRILSTRKRQKESFCVMQDVNHQLFYDSVWNECGQAAGENQDKIGPVLESFDLLPYKEQHPMALSGGQKQSLAVATALLCGKRLLIFDEPTSGLDYRHMQEVCSVVRSLGREGHIVLVVSHDQEFMQEACGRVLEM</sequence>
<dbReference type="Proteomes" id="UP001314681">
    <property type="component" value="Unassembled WGS sequence"/>
</dbReference>
<evidence type="ECO:0000256" key="2">
    <source>
        <dbReference type="ARBA" id="ARBA00022448"/>
    </source>
</evidence>
<accession>A0ABS6K3F2</accession>
<keyword evidence="2" id="KW-0813">Transport</keyword>
<reference evidence="6 7" key="1">
    <citation type="submission" date="2021-06" db="EMBL/GenBank/DDBJ databases">
        <title>Description of novel taxa of the family Lachnospiraceae.</title>
        <authorList>
            <person name="Chaplin A.V."/>
            <person name="Sokolova S.R."/>
            <person name="Pikina A.P."/>
            <person name="Korzhanova M."/>
            <person name="Belova V."/>
            <person name="Korostin D."/>
            <person name="Efimov B.A."/>
        </authorList>
    </citation>
    <scope>NUCLEOTIDE SEQUENCE [LARGE SCALE GENOMIC DNA]</scope>
    <source>
        <strain evidence="6 7">ASD4241</strain>
    </source>
</reference>
<dbReference type="EMBL" id="JAHQCX010000002">
    <property type="protein sequence ID" value="MBU9725038.1"/>
    <property type="molecule type" value="Genomic_DNA"/>
</dbReference>
<evidence type="ECO:0000259" key="5">
    <source>
        <dbReference type="Pfam" id="PF00005"/>
    </source>
</evidence>
<dbReference type="InterPro" id="IPR003439">
    <property type="entry name" value="ABC_transporter-like_ATP-bd"/>
</dbReference>
<gene>
    <name evidence="6" type="ORF">KTH90_03325</name>
</gene>
<evidence type="ECO:0000256" key="3">
    <source>
        <dbReference type="ARBA" id="ARBA00022741"/>
    </source>
</evidence>
<keyword evidence="3" id="KW-0547">Nucleotide-binding</keyword>
<dbReference type="PANTHER" id="PTHR43553">
    <property type="entry name" value="HEAVY METAL TRANSPORTER"/>
    <property type="match status" value="1"/>
</dbReference>
<dbReference type="InterPro" id="IPR050095">
    <property type="entry name" value="ECF_ABC_transporter_ATP-bd"/>
</dbReference>
<protein>
    <submittedName>
        <fullName evidence="6">ATP-binding cassette domain-containing protein</fullName>
    </submittedName>
</protein>
<dbReference type="Gene3D" id="3.40.50.300">
    <property type="entry name" value="P-loop containing nucleotide triphosphate hydrolases"/>
    <property type="match status" value="1"/>
</dbReference>
<comment type="similarity">
    <text evidence="1">Belongs to the ABC transporter superfamily.</text>
</comment>
<dbReference type="SUPFAM" id="SSF52540">
    <property type="entry name" value="P-loop containing nucleoside triphosphate hydrolases"/>
    <property type="match status" value="1"/>
</dbReference>
<dbReference type="GO" id="GO:0005524">
    <property type="term" value="F:ATP binding"/>
    <property type="evidence" value="ECO:0007669"/>
    <property type="project" value="UniProtKB-KW"/>
</dbReference>
<feature type="domain" description="ABC transporter" evidence="5">
    <location>
        <begin position="8"/>
        <end position="94"/>
    </location>
</feature>
<proteinExistence type="inferred from homology"/>
<comment type="caution">
    <text evidence="6">The sequence shown here is derived from an EMBL/GenBank/DDBJ whole genome shotgun (WGS) entry which is preliminary data.</text>
</comment>
<dbReference type="Pfam" id="PF00005">
    <property type="entry name" value="ABC_tran"/>
    <property type="match status" value="1"/>
</dbReference>
<keyword evidence="4 6" id="KW-0067">ATP-binding</keyword>
<evidence type="ECO:0000256" key="1">
    <source>
        <dbReference type="ARBA" id="ARBA00005417"/>
    </source>
</evidence>
<evidence type="ECO:0000313" key="7">
    <source>
        <dbReference type="Proteomes" id="UP001314681"/>
    </source>
</evidence>
<name>A0ABS6K3F2_9FIRM</name>
<dbReference type="InterPro" id="IPR027417">
    <property type="entry name" value="P-loop_NTPase"/>
</dbReference>